<sequence>MGNCLASTPKEPEPEPGTGAFEVAVVLVDGKTLKMKVAPEESFGAVKDRVAKRDPSVKGQESIRLARNFQGMVLNLDDDSTVGSVGLKPGDQLICQKLGESVPELSSVIASNEASIRALGDEHSIKRVF</sequence>
<dbReference type="Proteomes" id="UP000324585">
    <property type="component" value="Unassembled WGS sequence"/>
</dbReference>
<evidence type="ECO:0000313" key="2">
    <source>
        <dbReference type="EMBL" id="KAA8496520.1"/>
    </source>
</evidence>
<comment type="caution">
    <text evidence="2">The sequence shown here is derived from an EMBL/GenBank/DDBJ whole genome shotgun (WGS) entry which is preliminary data.</text>
</comment>
<organism evidence="2 3">
    <name type="scientific">Porphyridium purpureum</name>
    <name type="common">Red alga</name>
    <name type="synonym">Porphyridium cruentum</name>
    <dbReference type="NCBI Taxonomy" id="35688"/>
    <lineage>
        <taxon>Eukaryota</taxon>
        <taxon>Rhodophyta</taxon>
        <taxon>Bangiophyceae</taxon>
        <taxon>Porphyridiales</taxon>
        <taxon>Porphyridiaceae</taxon>
        <taxon>Porphyridium</taxon>
    </lineage>
</organism>
<dbReference type="InterPro" id="IPR029071">
    <property type="entry name" value="Ubiquitin-like_domsf"/>
</dbReference>
<proteinExistence type="predicted"/>
<dbReference type="InterPro" id="IPR000626">
    <property type="entry name" value="Ubiquitin-like_dom"/>
</dbReference>
<reference evidence="3" key="1">
    <citation type="journal article" date="2019" name="Nat. Commun.">
        <title>Expansion of phycobilisome linker gene families in mesophilic red algae.</title>
        <authorList>
            <person name="Lee J."/>
            <person name="Kim D."/>
            <person name="Bhattacharya D."/>
            <person name="Yoon H.S."/>
        </authorList>
    </citation>
    <scope>NUCLEOTIDE SEQUENCE [LARGE SCALE GENOMIC DNA]</scope>
    <source>
        <strain evidence="3">CCMP 1328</strain>
    </source>
</reference>
<feature type="domain" description="Ubiquitin-like" evidence="1">
    <location>
        <begin position="21"/>
        <end position="93"/>
    </location>
</feature>
<evidence type="ECO:0000313" key="3">
    <source>
        <dbReference type="Proteomes" id="UP000324585"/>
    </source>
</evidence>
<dbReference type="SUPFAM" id="SSF54236">
    <property type="entry name" value="Ubiquitin-like"/>
    <property type="match status" value="1"/>
</dbReference>
<keyword evidence="3" id="KW-1185">Reference proteome</keyword>
<dbReference type="PROSITE" id="PS50053">
    <property type="entry name" value="UBIQUITIN_2"/>
    <property type="match status" value="1"/>
</dbReference>
<dbReference type="EMBL" id="VRMN01000002">
    <property type="protein sequence ID" value="KAA8496520.1"/>
    <property type="molecule type" value="Genomic_DNA"/>
</dbReference>
<evidence type="ECO:0000259" key="1">
    <source>
        <dbReference type="PROSITE" id="PS50053"/>
    </source>
</evidence>
<name>A0A5J4YZT3_PORPP</name>
<gene>
    <name evidence="2" type="ORF">FVE85_0249</name>
</gene>
<dbReference type="AlphaFoldDB" id="A0A5J4YZT3"/>
<accession>A0A5J4YZT3</accession>
<protein>
    <recommendedName>
        <fullName evidence="1">Ubiquitin-like domain-containing protein</fullName>
    </recommendedName>
</protein>